<dbReference type="PANTHER" id="PTHR30514">
    <property type="entry name" value="GLUCOKINASE"/>
    <property type="match status" value="1"/>
</dbReference>
<evidence type="ECO:0000256" key="1">
    <source>
        <dbReference type="ARBA" id="ARBA00023015"/>
    </source>
</evidence>
<dbReference type="OrthoDB" id="9762536at2"/>
<gene>
    <name evidence="6" type="ORF">HMPREF9470_04174</name>
</gene>
<dbReference type="GO" id="GO:1901135">
    <property type="term" value="P:carbohydrate derivative metabolic process"/>
    <property type="evidence" value="ECO:0007669"/>
    <property type="project" value="InterPro"/>
</dbReference>
<dbReference type="Pfam" id="PF01418">
    <property type="entry name" value="HTH_6"/>
    <property type="match status" value="1"/>
</dbReference>
<dbReference type="GO" id="GO:0003677">
    <property type="term" value="F:DNA binding"/>
    <property type="evidence" value="ECO:0007669"/>
    <property type="project" value="UniProtKB-KW"/>
</dbReference>
<keyword evidence="3" id="KW-0804">Transcription</keyword>
<dbReference type="InterPro" id="IPR001347">
    <property type="entry name" value="SIS_dom"/>
</dbReference>
<dbReference type="Gene3D" id="3.40.50.10490">
    <property type="entry name" value="Glucose-6-phosphate isomerase like protein, domain 1"/>
    <property type="match status" value="1"/>
</dbReference>
<evidence type="ECO:0000313" key="7">
    <source>
        <dbReference type="Proteomes" id="UP000037392"/>
    </source>
</evidence>
<dbReference type="AlphaFoldDB" id="A0A0J9BWR8"/>
<keyword evidence="1" id="KW-0805">Transcription regulation</keyword>
<evidence type="ECO:0000256" key="2">
    <source>
        <dbReference type="ARBA" id="ARBA00023125"/>
    </source>
</evidence>
<dbReference type="GO" id="GO:0097367">
    <property type="term" value="F:carbohydrate derivative binding"/>
    <property type="evidence" value="ECO:0007669"/>
    <property type="project" value="InterPro"/>
</dbReference>
<dbReference type="InterPro" id="IPR046348">
    <property type="entry name" value="SIS_dom_sf"/>
</dbReference>
<evidence type="ECO:0000313" key="6">
    <source>
        <dbReference type="EMBL" id="KMW16674.1"/>
    </source>
</evidence>
<dbReference type="PROSITE" id="PS51464">
    <property type="entry name" value="SIS"/>
    <property type="match status" value="1"/>
</dbReference>
<dbReference type="EMBL" id="ADLK01000029">
    <property type="protein sequence ID" value="KMW16674.1"/>
    <property type="molecule type" value="Genomic_DNA"/>
</dbReference>
<dbReference type="Proteomes" id="UP000037392">
    <property type="component" value="Unassembled WGS sequence"/>
</dbReference>
<protein>
    <recommendedName>
        <fullName evidence="8">HTH rpiR-type domain-containing protein</fullName>
    </recommendedName>
</protein>
<organism evidence="6 7">
    <name type="scientific">[Clostridium] citroniae WAL-19142</name>
    <dbReference type="NCBI Taxonomy" id="742734"/>
    <lineage>
        <taxon>Bacteria</taxon>
        <taxon>Bacillati</taxon>
        <taxon>Bacillota</taxon>
        <taxon>Clostridia</taxon>
        <taxon>Lachnospirales</taxon>
        <taxon>Lachnospiraceae</taxon>
        <taxon>Enterocloster</taxon>
    </lineage>
</organism>
<accession>A0A0J9BWR8</accession>
<dbReference type="InterPro" id="IPR036388">
    <property type="entry name" value="WH-like_DNA-bd_sf"/>
</dbReference>
<dbReference type="PROSITE" id="PS51071">
    <property type="entry name" value="HTH_RPIR"/>
    <property type="match status" value="1"/>
</dbReference>
<comment type="caution">
    <text evidence="6">The sequence shown here is derived from an EMBL/GenBank/DDBJ whole genome shotgun (WGS) entry which is preliminary data.</text>
</comment>
<dbReference type="Pfam" id="PF01380">
    <property type="entry name" value="SIS"/>
    <property type="match status" value="1"/>
</dbReference>
<dbReference type="Gene3D" id="1.10.10.10">
    <property type="entry name" value="Winged helix-like DNA-binding domain superfamily/Winged helix DNA-binding domain"/>
    <property type="match status" value="1"/>
</dbReference>
<dbReference type="InterPro" id="IPR047640">
    <property type="entry name" value="RpiR-like"/>
</dbReference>
<dbReference type="GO" id="GO:0003700">
    <property type="term" value="F:DNA-binding transcription factor activity"/>
    <property type="evidence" value="ECO:0007669"/>
    <property type="project" value="InterPro"/>
</dbReference>
<feature type="domain" description="HTH rpiR-type" evidence="4">
    <location>
        <begin position="1"/>
        <end position="76"/>
    </location>
</feature>
<dbReference type="InterPro" id="IPR009057">
    <property type="entry name" value="Homeodomain-like_sf"/>
</dbReference>
<dbReference type="InterPro" id="IPR000281">
    <property type="entry name" value="HTH_RpiR"/>
</dbReference>
<reference evidence="6 7" key="1">
    <citation type="submission" date="2011-04" db="EMBL/GenBank/DDBJ databases">
        <title>The Genome Sequence of Clostridium citroniae WAL-19142.</title>
        <authorList>
            <consortium name="The Broad Institute Genome Sequencing Platform"/>
            <person name="Earl A."/>
            <person name="Ward D."/>
            <person name="Feldgarden M."/>
            <person name="Gevers D."/>
            <person name="Warren Y.A."/>
            <person name="Tyrrell K.L."/>
            <person name="Citron D.M."/>
            <person name="Goldstein E.J."/>
            <person name="Daigneault M."/>
            <person name="Allen-Vercoe E."/>
            <person name="Young S.K."/>
            <person name="Zeng Q."/>
            <person name="Gargeya S."/>
            <person name="Fitzgerald M."/>
            <person name="Haas B."/>
            <person name="Abouelleil A."/>
            <person name="Alvarado L."/>
            <person name="Arachchi H.M."/>
            <person name="Berlin A."/>
            <person name="Brown A."/>
            <person name="Chapman S.B."/>
            <person name="Chen Z."/>
            <person name="Dunbar C."/>
            <person name="Freedman E."/>
            <person name="Gearin G."/>
            <person name="Gellesch M."/>
            <person name="Goldberg J."/>
            <person name="Griggs A."/>
            <person name="Gujja S."/>
            <person name="Heilman E.R."/>
            <person name="Heiman D."/>
            <person name="Howarth C."/>
            <person name="Larson L."/>
            <person name="Lui A."/>
            <person name="MacDonald P.J."/>
            <person name="Mehta T."/>
            <person name="Montmayeur A."/>
            <person name="Murphy C."/>
            <person name="Neiman D."/>
            <person name="Pearson M."/>
            <person name="Priest M."/>
            <person name="Roberts A."/>
            <person name="Saif S."/>
            <person name="Shea T."/>
            <person name="Shenoy N."/>
            <person name="Sisk P."/>
            <person name="Stolte C."/>
            <person name="Sykes S."/>
            <person name="White J."/>
            <person name="Yandava C."/>
            <person name="Wortman J."/>
            <person name="Nusbaum C."/>
            <person name="Birren B."/>
        </authorList>
    </citation>
    <scope>NUCLEOTIDE SEQUENCE [LARGE SCALE GENOMIC DNA]</scope>
    <source>
        <strain evidence="6 7">WAL-19142</strain>
    </source>
</reference>
<evidence type="ECO:0000259" key="4">
    <source>
        <dbReference type="PROSITE" id="PS51071"/>
    </source>
</evidence>
<evidence type="ECO:0000259" key="5">
    <source>
        <dbReference type="PROSITE" id="PS51464"/>
    </source>
</evidence>
<evidence type="ECO:0000256" key="3">
    <source>
        <dbReference type="ARBA" id="ARBA00023163"/>
    </source>
</evidence>
<dbReference type="SUPFAM" id="SSF46689">
    <property type="entry name" value="Homeodomain-like"/>
    <property type="match status" value="1"/>
</dbReference>
<evidence type="ECO:0008006" key="8">
    <source>
        <dbReference type="Google" id="ProtNLM"/>
    </source>
</evidence>
<keyword evidence="2" id="KW-0238">DNA-binding</keyword>
<dbReference type="SUPFAM" id="SSF53697">
    <property type="entry name" value="SIS domain"/>
    <property type="match status" value="1"/>
</dbReference>
<proteinExistence type="predicted"/>
<sequence>MLIMEKLKLKETMTKTEEEIADFLLEQGSNIEKYSSRSLAEATYTSPATIVRMCKRMGFGGFEDFKTQYIKEIRYLDQQPGEVDVNFPFSEKDTIMKAANRIALLYEETAQDTVSLLRHDALQRAVKLLRYSQNVYVFSAGTAINQAECFREKMIKIGKRVTISNNLNYQLYEAGCLSVKDVAIIISYSGETGKTLRVAMECKKRSVPVIALTSFGENSLTKYAACKLTISTKESLFQNLGDFSTHLSVSLLLDILYAAYFQQDYNGNYQRKLERTSLLERFRKSTNSIIMGGEEKE</sequence>
<dbReference type="CDD" id="cd05013">
    <property type="entry name" value="SIS_RpiR"/>
    <property type="match status" value="1"/>
</dbReference>
<feature type="domain" description="SIS" evidence="5">
    <location>
        <begin position="125"/>
        <end position="266"/>
    </location>
</feature>
<dbReference type="PATRIC" id="fig|742734.4.peg.4473"/>
<name>A0A0J9BWR8_9FIRM</name>
<dbReference type="PANTHER" id="PTHR30514:SF1">
    <property type="entry name" value="HTH-TYPE TRANSCRIPTIONAL REGULATOR HEXR-RELATED"/>
    <property type="match status" value="1"/>
</dbReference>
<dbReference type="InterPro" id="IPR035472">
    <property type="entry name" value="RpiR-like_SIS"/>
</dbReference>